<comment type="caution">
    <text evidence="2">The sequence shown here is derived from an EMBL/GenBank/DDBJ whole genome shotgun (WGS) entry which is preliminary data.</text>
</comment>
<feature type="region of interest" description="Disordered" evidence="1">
    <location>
        <begin position="83"/>
        <end position="105"/>
    </location>
</feature>
<evidence type="ECO:0000313" key="3">
    <source>
        <dbReference type="Proteomes" id="UP000887013"/>
    </source>
</evidence>
<evidence type="ECO:0000313" key="2">
    <source>
        <dbReference type="EMBL" id="GFS86402.1"/>
    </source>
</evidence>
<dbReference type="Proteomes" id="UP000887013">
    <property type="component" value="Unassembled WGS sequence"/>
</dbReference>
<proteinExistence type="predicted"/>
<dbReference type="AlphaFoldDB" id="A0A8X6T7Y9"/>
<reference evidence="2" key="1">
    <citation type="submission" date="2020-08" db="EMBL/GenBank/DDBJ databases">
        <title>Multicomponent nature underlies the extraordinary mechanical properties of spider dragline silk.</title>
        <authorList>
            <person name="Kono N."/>
            <person name="Nakamura H."/>
            <person name="Mori M."/>
            <person name="Yoshida Y."/>
            <person name="Ohtoshi R."/>
            <person name="Malay A.D."/>
            <person name="Moran D.A.P."/>
            <person name="Tomita M."/>
            <person name="Numata K."/>
            <person name="Arakawa K."/>
        </authorList>
    </citation>
    <scope>NUCLEOTIDE SEQUENCE</scope>
</reference>
<dbReference type="OrthoDB" id="6433351at2759"/>
<feature type="compositionally biased region" description="Acidic residues" evidence="1">
    <location>
        <begin position="86"/>
        <end position="98"/>
    </location>
</feature>
<feature type="non-terminal residue" evidence="2">
    <location>
        <position position="1"/>
    </location>
</feature>
<accession>A0A8X6T7Y9</accession>
<organism evidence="2 3">
    <name type="scientific">Nephila pilipes</name>
    <name type="common">Giant wood spider</name>
    <name type="synonym">Nephila maculata</name>
    <dbReference type="NCBI Taxonomy" id="299642"/>
    <lineage>
        <taxon>Eukaryota</taxon>
        <taxon>Metazoa</taxon>
        <taxon>Ecdysozoa</taxon>
        <taxon>Arthropoda</taxon>
        <taxon>Chelicerata</taxon>
        <taxon>Arachnida</taxon>
        <taxon>Araneae</taxon>
        <taxon>Araneomorphae</taxon>
        <taxon>Entelegynae</taxon>
        <taxon>Araneoidea</taxon>
        <taxon>Nephilidae</taxon>
        <taxon>Nephila</taxon>
    </lineage>
</organism>
<gene>
    <name evidence="2" type="primary">AVEN_105713_1</name>
    <name evidence="2" type="ORF">NPIL_289991</name>
</gene>
<dbReference type="EMBL" id="BMAW01052596">
    <property type="protein sequence ID" value="GFS86402.1"/>
    <property type="molecule type" value="Genomic_DNA"/>
</dbReference>
<protein>
    <submittedName>
        <fullName evidence="2">Uncharacterized protein</fullName>
    </submittedName>
</protein>
<sequence length="169" mass="20119">MVEELKAEMRKLENLIGFEGKIDVTSSAFTQELIRALDSKYKDDIKNSIRLHRFEFFHDLIENARRKQRKSVAVEEKFLLDKKDESEDEKDDEEDEVEAKESKEKGMLKKPAVVVSVKPEYIDEWEILMTLSRIYYVLEHSNSTGLEWKRRVTKKKTIDKFTDKDLIEW</sequence>
<evidence type="ECO:0000256" key="1">
    <source>
        <dbReference type="SAM" id="MobiDB-lite"/>
    </source>
</evidence>
<keyword evidence="3" id="KW-1185">Reference proteome</keyword>
<name>A0A8X6T7Y9_NEPPI</name>